<name>S9RY03_9RHOB</name>
<dbReference type="EMBL" id="APVH01000038">
    <property type="protein sequence ID" value="EPX78874.1"/>
    <property type="molecule type" value="Genomic_DNA"/>
</dbReference>
<protein>
    <recommendedName>
        <fullName evidence="4">Outer membrane protein</fullName>
    </recommendedName>
</protein>
<dbReference type="Pfam" id="PF04402">
    <property type="entry name" value="SIMPL"/>
    <property type="match status" value="1"/>
</dbReference>
<dbReference type="InterPro" id="IPR052022">
    <property type="entry name" value="26kDa_periplasmic_antigen"/>
</dbReference>
<organism evidence="2 3">
    <name type="scientific">Salipiger mucosus DSM 16094</name>
    <dbReference type="NCBI Taxonomy" id="1123237"/>
    <lineage>
        <taxon>Bacteria</taxon>
        <taxon>Pseudomonadati</taxon>
        <taxon>Pseudomonadota</taxon>
        <taxon>Alphaproteobacteria</taxon>
        <taxon>Rhodobacterales</taxon>
        <taxon>Roseobacteraceae</taxon>
        <taxon>Salipiger</taxon>
    </lineage>
</organism>
<sequence length="240" mass="24905">MLSPDPSRLPEIAMRLVALATLCLLALPLPALAQEDTPRITVTGSGEAAAVPDMATVRLGVTAQDANAGAAMDSASEIAAAILARLDGLEIAPRDRQTSNISLQPVWQNGEDSDGPRITGYEASNELTVRVRDLSRLGDVLVAVQQDGANRLSGLTFGLQEPGPVMEQARRDAVADAMETARVLAEAAGVRLGAVVSISQQGGGYAPQPMMEMARAAPAPVAAGEAVLNARVTMVFALED</sequence>
<dbReference type="eggNOG" id="COG2968">
    <property type="taxonomic scope" value="Bacteria"/>
</dbReference>
<gene>
    <name evidence="2" type="ORF">Salmuc_04464</name>
</gene>
<dbReference type="PANTHER" id="PTHR34387:SF1">
    <property type="entry name" value="PERIPLASMIC IMMUNOGENIC PROTEIN"/>
    <property type="match status" value="1"/>
</dbReference>
<proteinExistence type="predicted"/>
<evidence type="ECO:0000256" key="1">
    <source>
        <dbReference type="SAM" id="SignalP"/>
    </source>
</evidence>
<dbReference type="GO" id="GO:0006974">
    <property type="term" value="P:DNA damage response"/>
    <property type="evidence" value="ECO:0007669"/>
    <property type="project" value="TreeGrafter"/>
</dbReference>
<evidence type="ECO:0000313" key="2">
    <source>
        <dbReference type="EMBL" id="EPX78874.1"/>
    </source>
</evidence>
<reference evidence="3" key="1">
    <citation type="journal article" date="2014" name="Stand. Genomic Sci.">
        <title>Genome sequence of the exopolysaccharide-producing Salipiger mucosus type strain (DSM 16094(T)), a moderately halophilic member of the Roseobacter clade.</title>
        <authorList>
            <person name="Riedel T."/>
            <person name="Spring S."/>
            <person name="Fiebig A."/>
            <person name="Petersen J."/>
            <person name="Kyrpides N.C."/>
            <person name="Goker M."/>
            <person name="Klenk H.P."/>
        </authorList>
    </citation>
    <scope>NUCLEOTIDE SEQUENCE [LARGE SCALE GENOMIC DNA]</scope>
    <source>
        <strain evidence="3">DSM 16094</strain>
    </source>
</reference>
<keyword evidence="1" id="KW-0732">Signal</keyword>
<accession>S9RY03</accession>
<dbReference type="Gene3D" id="3.30.70.2970">
    <property type="entry name" value="Protein of unknown function (DUF541), domain 2"/>
    <property type="match status" value="1"/>
</dbReference>
<dbReference type="AlphaFoldDB" id="S9RY03"/>
<dbReference type="PANTHER" id="PTHR34387">
    <property type="entry name" value="SLR1258 PROTEIN"/>
    <property type="match status" value="1"/>
</dbReference>
<keyword evidence="3" id="KW-1185">Reference proteome</keyword>
<comment type="caution">
    <text evidence="2">The sequence shown here is derived from an EMBL/GenBank/DDBJ whole genome shotgun (WGS) entry which is preliminary data.</text>
</comment>
<evidence type="ECO:0000313" key="3">
    <source>
        <dbReference type="Proteomes" id="UP000015347"/>
    </source>
</evidence>
<evidence type="ECO:0008006" key="4">
    <source>
        <dbReference type="Google" id="ProtNLM"/>
    </source>
</evidence>
<dbReference type="Gene3D" id="3.30.110.170">
    <property type="entry name" value="Protein of unknown function (DUF541), domain 1"/>
    <property type="match status" value="1"/>
</dbReference>
<dbReference type="Proteomes" id="UP000015347">
    <property type="component" value="Unassembled WGS sequence"/>
</dbReference>
<dbReference type="InterPro" id="IPR007497">
    <property type="entry name" value="SIMPL/DUF541"/>
</dbReference>
<dbReference type="STRING" id="1123237.Salmuc_04464"/>
<dbReference type="HOGENOM" id="CLU_080344_4_0_5"/>
<feature type="chain" id="PRO_5004556130" description="Outer membrane protein" evidence="1">
    <location>
        <begin position="34"/>
        <end position="240"/>
    </location>
</feature>
<feature type="signal peptide" evidence="1">
    <location>
        <begin position="1"/>
        <end position="33"/>
    </location>
</feature>